<feature type="domain" description="Sigma-54 factor interaction" evidence="7">
    <location>
        <begin position="146"/>
        <end position="375"/>
    </location>
</feature>
<feature type="domain" description="Response regulatory" evidence="8">
    <location>
        <begin position="7"/>
        <end position="121"/>
    </location>
</feature>
<dbReference type="InterPro" id="IPR001789">
    <property type="entry name" value="Sig_transdc_resp-reg_receiver"/>
</dbReference>
<dbReference type="InterPro" id="IPR058031">
    <property type="entry name" value="AAA_lid_NorR"/>
</dbReference>
<dbReference type="Gene3D" id="1.10.8.60">
    <property type="match status" value="1"/>
</dbReference>
<dbReference type="SMART" id="SM00448">
    <property type="entry name" value="REC"/>
    <property type="match status" value="1"/>
</dbReference>
<dbReference type="Gene3D" id="1.10.10.60">
    <property type="entry name" value="Homeodomain-like"/>
    <property type="match status" value="1"/>
</dbReference>
<dbReference type="Proteomes" id="UP000568664">
    <property type="component" value="Unassembled WGS sequence"/>
</dbReference>
<dbReference type="SUPFAM" id="SSF46689">
    <property type="entry name" value="Homeodomain-like"/>
    <property type="match status" value="1"/>
</dbReference>
<dbReference type="InterPro" id="IPR002078">
    <property type="entry name" value="Sigma_54_int"/>
</dbReference>
<evidence type="ECO:0000313" key="9">
    <source>
        <dbReference type="EMBL" id="NMP33114.1"/>
    </source>
</evidence>
<keyword evidence="5" id="KW-0804">Transcription</keyword>
<keyword evidence="2" id="KW-0067">ATP-binding</keyword>
<evidence type="ECO:0000256" key="1">
    <source>
        <dbReference type="ARBA" id="ARBA00022741"/>
    </source>
</evidence>
<dbReference type="PROSITE" id="PS00688">
    <property type="entry name" value="SIGMA54_INTERACT_3"/>
    <property type="match status" value="1"/>
</dbReference>
<evidence type="ECO:0000256" key="3">
    <source>
        <dbReference type="ARBA" id="ARBA00023015"/>
    </source>
</evidence>
<dbReference type="PROSITE" id="PS00676">
    <property type="entry name" value="SIGMA54_INTERACT_2"/>
    <property type="match status" value="1"/>
</dbReference>
<feature type="modified residue" description="4-aspartylphosphate" evidence="6">
    <location>
        <position position="56"/>
    </location>
</feature>
<dbReference type="Pfam" id="PF00072">
    <property type="entry name" value="Response_reg"/>
    <property type="match status" value="1"/>
</dbReference>
<dbReference type="Pfam" id="PF25601">
    <property type="entry name" value="AAA_lid_14"/>
    <property type="match status" value="1"/>
</dbReference>
<sequence length="453" mass="50953">MSNETISVLVVEDDHEQRQLVCEMLAANNFQIYSADCVEQAILVLKESPVDVVFSDWKLGTLTGLDLLNYVRKNLPETGFVIATAYGTISHAVEALQRGADDYLPKPFQRQALMLTVEKAHKAKLLRNQNRQLQAQLSEQKQLVGLVGKAPCMQKVYQRIDKVSATSATVLILGESGTGKELAARALHEKSNRANQKFVAINCGAVAESLAEAELFGAEKGAYTGADKTKIGKFEAANGGTIFLDEIGELSPSLQAHLLRFLQEGTITRLGSHTDIQLDVRVIAATHRDLQTQVANGDFREDLFYRLNVVPIDMPPLRERQEDIALLSEHFLKSHAKQHGCELIKLSEQAYRKLFDYHWPGNVRELSNRIERFVLLNDEEELTHLPSVGKIQANNEKLPNVSFPDIGYNWDDFERFCLEQALENQQGNKTKAAKYLSMSYKAFLYRLEKYQIS</sequence>
<dbReference type="PANTHER" id="PTHR32071">
    <property type="entry name" value="TRANSCRIPTIONAL REGULATORY PROTEIN"/>
    <property type="match status" value="1"/>
</dbReference>
<dbReference type="GO" id="GO:0005524">
    <property type="term" value="F:ATP binding"/>
    <property type="evidence" value="ECO:0007669"/>
    <property type="project" value="UniProtKB-KW"/>
</dbReference>
<evidence type="ECO:0000259" key="7">
    <source>
        <dbReference type="PROSITE" id="PS50045"/>
    </source>
</evidence>
<dbReference type="InterPro" id="IPR011006">
    <property type="entry name" value="CheY-like_superfamily"/>
</dbReference>
<dbReference type="SMART" id="SM00382">
    <property type="entry name" value="AAA"/>
    <property type="match status" value="1"/>
</dbReference>
<keyword evidence="3" id="KW-0805">Transcription regulation</keyword>
<dbReference type="SUPFAM" id="SSF52172">
    <property type="entry name" value="CheY-like"/>
    <property type="match status" value="1"/>
</dbReference>
<dbReference type="PANTHER" id="PTHR32071:SF14">
    <property type="entry name" value="TRANSCRIPTIONAL REGULATORY PROTEIN RTCR"/>
    <property type="match status" value="1"/>
</dbReference>
<dbReference type="PROSITE" id="PS50045">
    <property type="entry name" value="SIGMA54_INTERACT_4"/>
    <property type="match status" value="1"/>
</dbReference>
<dbReference type="CDD" id="cd00009">
    <property type="entry name" value="AAA"/>
    <property type="match status" value="1"/>
</dbReference>
<dbReference type="InterPro" id="IPR003593">
    <property type="entry name" value="AAA+_ATPase"/>
</dbReference>
<evidence type="ECO:0000259" key="8">
    <source>
        <dbReference type="PROSITE" id="PS50110"/>
    </source>
</evidence>
<proteinExistence type="predicted"/>
<evidence type="ECO:0000256" key="4">
    <source>
        <dbReference type="ARBA" id="ARBA00023125"/>
    </source>
</evidence>
<name>A0A7Y0LEN5_9GAMM</name>
<dbReference type="Pfam" id="PF00158">
    <property type="entry name" value="Sigma54_activat"/>
    <property type="match status" value="1"/>
</dbReference>
<dbReference type="AlphaFoldDB" id="A0A7Y0LEN5"/>
<dbReference type="Gene3D" id="3.40.50.2300">
    <property type="match status" value="1"/>
</dbReference>
<dbReference type="GO" id="GO:0000160">
    <property type="term" value="P:phosphorelay signal transduction system"/>
    <property type="evidence" value="ECO:0007669"/>
    <property type="project" value="InterPro"/>
</dbReference>
<comment type="caution">
    <text evidence="9">The sequence shown here is derived from an EMBL/GenBank/DDBJ whole genome shotgun (WGS) entry which is preliminary data.</text>
</comment>
<evidence type="ECO:0000256" key="5">
    <source>
        <dbReference type="ARBA" id="ARBA00023163"/>
    </source>
</evidence>
<dbReference type="InterPro" id="IPR009057">
    <property type="entry name" value="Homeodomain-like_sf"/>
</dbReference>
<dbReference type="InterPro" id="IPR002197">
    <property type="entry name" value="HTH_Fis"/>
</dbReference>
<keyword evidence="1" id="KW-0547">Nucleotide-binding</keyword>
<dbReference type="InterPro" id="IPR025943">
    <property type="entry name" value="Sigma_54_int_dom_ATP-bd_2"/>
</dbReference>
<dbReference type="InterPro" id="IPR025944">
    <property type="entry name" value="Sigma_54_int_dom_CS"/>
</dbReference>
<accession>A0A7Y0LEN5</accession>
<gene>
    <name evidence="9" type="ORF">HII17_16265</name>
</gene>
<dbReference type="FunFam" id="3.40.50.300:FF:000006">
    <property type="entry name" value="DNA-binding transcriptional regulator NtrC"/>
    <property type="match status" value="1"/>
</dbReference>
<dbReference type="EMBL" id="JABBXH010000006">
    <property type="protein sequence ID" value="NMP33114.1"/>
    <property type="molecule type" value="Genomic_DNA"/>
</dbReference>
<organism evidence="9 10">
    <name type="scientific">Thalassotalea algicola</name>
    <dbReference type="NCBI Taxonomy" id="2716224"/>
    <lineage>
        <taxon>Bacteria</taxon>
        <taxon>Pseudomonadati</taxon>
        <taxon>Pseudomonadota</taxon>
        <taxon>Gammaproteobacteria</taxon>
        <taxon>Alteromonadales</taxon>
        <taxon>Colwelliaceae</taxon>
        <taxon>Thalassotalea</taxon>
    </lineage>
</organism>
<dbReference type="RefSeq" id="WP_169076428.1">
    <property type="nucleotide sequence ID" value="NZ_JABBXH010000006.1"/>
</dbReference>
<dbReference type="SUPFAM" id="SSF52540">
    <property type="entry name" value="P-loop containing nucleoside triphosphate hydrolases"/>
    <property type="match status" value="1"/>
</dbReference>
<evidence type="ECO:0000256" key="2">
    <source>
        <dbReference type="ARBA" id="ARBA00022840"/>
    </source>
</evidence>
<dbReference type="PROSITE" id="PS50110">
    <property type="entry name" value="RESPONSE_REGULATORY"/>
    <property type="match status" value="1"/>
</dbReference>
<dbReference type="PRINTS" id="PR01590">
    <property type="entry name" value="HTHFIS"/>
</dbReference>
<protein>
    <submittedName>
        <fullName evidence="9">Sigma-54-dependent Fis family transcriptional regulator</fullName>
    </submittedName>
</protein>
<dbReference type="Pfam" id="PF02954">
    <property type="entry name" value="HTH_8"/>
    <property type="match status" value="1"/>
</dbReference>
<dbReference type="InterPro" id="IPR027417">
    <property type="entry name" value="P-loop_NTPase"/>
</dbReference>
<evidence type="ECO:0000256" key="6">
    <source>
        <dbReference type="PROSITE-ProRule" id="PRU00169"/>
    </source>
</evidence>
<keyword evidence="10" id="KW-1185">Reference proteome</keyword>
<dbReference type="GO" id="GO:0006355">
    <property type="term" value="P:regulation of DNA-templated transcription"/>
    <property type="evidence" value="ECO:0007669"/>
    <property type="project" value="InterPro"/>
</dbReference>
<dbReference type="Gene3D" id="3.40.50.300">
    <property type="entry name" value="P-loop containing nucleotide triphosphate hydrolases"/>
    <property type="match status" value="1"/>
</dbReference>
<evidence type="ECO:0000313" key="10">
    <source>
        <dbReference type="Proteomes" id="UP000568664"/>
    </source>
</evidence>
<keyword evidence="4" id="KW-0238">DNA-binding</keyword>
<reference evidence="9 10" key="1">
    <citation type="submission" date="2020-04" db="EMBL/GenBank/DDBJ databases">
        <title>Thalassotalea sp. M1531, isolated from the surface of marine red alga.</title>
        <authorList>
            <person name="Pang L."/>
            <person name="Lu D.-C."/>
        </authorList>
    </citation>
    <scope>NUCLEOTIDE SEQUENCE [LARGE SCALE GENOMIC DNA]</scope>
    <source>
        <strain evidence="9 10">M1531</strain>
    </source>
</reference>
<dbReference type="GO" id="GO:0043565">
    <property type="term" value="F:sequence-specific DNA binding"/>
    <property type="evidence" value="ECO:0007669"/>
    <property type="project" value="InterPro"/>
</dbReference>
<keyword evidence="6" id="KW-0597">Phosphoprotein</keyword>